<feature type="compositionally biased region" description="Polar residues" evidence="6">
    <location>
        <begin position="59"/>
        <end position="72"/>
    </location>
</feature>
<organism evidence="8 9">
    <name type="scientific">Tripterygium wilfordii</name>
    <name type="common">Thunder God vine</name>
    <dbReference type="NCBI Taxonomy" id="458696"/>
    <lineage>
        <taxon>Eukaryota</taxon>
        <taxon>Viridiplantae</taxon>
        <taxon>Streptophyta</taxon>
        <taxon>Embryophyta</taxon>
        <taxon>Tracheophyta</taxon>
        <taxon>Spermatophyta</taxon>
        <taxon>Magnoliopsida</taxon>
        <taxon>eudicotyledons</taxon>
        <taxon>Gunneridae</taxon>
        <taxon>Pentapetalae</taxon>
        <taxon>rosids</taxon>
        <taxon>fabids</taxon>
        <taxon>Celastrales</taxon>
        <taxon>Celastraceae</taxon>
        <taxon>Tripterygium</taxon>
    </lineage>
</organism>
<dbReference type="InterPro" id="IPR001471">
    <property type="entry name" value="AP2/ERF_dom"/>
</dbReference>
<dbReference type="SMART" id="SM00380">
    <property type="entry name" value="AP2"/>
    <property type="match status" value="1"/>
</dbReference>
<dbReference type="PANTHER" id="PTHR31194">
    <property type="entry name" value="SHN SHINE , DNA BINDING / TRANSCRIPTION FACTOR"/>
    <property type="match status" value="1"/>
</dbReference>
<gene>
    <name evidence="8" type="ORF">HS088_TW02G00314</name>
</gene>
<dbReference type="FunCoup" id="A0A7J7DYF9">
    <property type="interactions" value="12"/>
</dbReference>
<comment type="caution">
    <text evidence="8">The sequence shown here is derived from an EMBL/GenBank/DDBJ whole genome shotgun (WGS) entry which is preliminary data.</text>
</comment>
<evidence type="ECO:0000313" key="9">
    <source>
        <dbReference type="Proteomes" id="UP000593562"/>
    </source>
</evidence>
<keyword evidence="4" id="KW-0804">Transcription</keyword>
<feature type="compositionally biased region" description="Low complexity" evidence="6">
    <location>
        <begin position="152"/>
        <end position="164"/>
    </location>
</feature>
<dbReference type="Proteomes" id="UP000593562">
    <property type="component" value="Unassembled WGS sequence"/>
</dbReference>
<dbReference type="AlphaFoldDB" id="A0A7J7DYF9"/>
<keyword evidence="5" id="KW-0539">Nucleus</keyword>
<evidence type="ECO:0000256" key="5">
    <source>
        <dbReference type="ARBA" id="ARBA00023242"/>
    </source>
</evidence>
<evidence type="ECO:0000313" key="8">
    <source>
        <dbReference type="EMBL" id="KAF5751301.1"/>
    </source>
</evidence>
<dbReference type="SUPFAM" id="SSF54171">
    <property type="entry name" value="DNA-binding domain"/>
    <property type="match status" value="1"/>
</dbReference>
<dbReference type="PIRSF" id="PIRSF038123">
    <property type="entry name" value="PTI6"/>
    <property type="match status" value="1"/>
</dbReference>
<evidence type="ECO:0000256" key="6">
    <source>
        <dbReference type="SAM" id="MobiDB-lite"/>
    </source>
</evidence>
<dbReference type="PANTHER" id="PTHR31194:SF166">
    <property type="entry name" value="PATHOGENESIS-RELATED GENES TRANSCRIPTIONAL ACTIVATOR PTI6"/>
    <property type="match status" value="1"/>
</dbReference>
<feature type="region of interest" description="Disordered" evidence="6">
    <location>
        <begin position="144"/>
        <end position="164"/>
    </location>
</feature>
<dbReference type="OrthoDB" id="682005at2759"/>
<dbReference type="InterPro" id="IPR016177">
    <property type="entry name" value="DNA-bd_dom_sf"/>
</dbReference>
<dbReference type="InParanoid" id="A0A7J7DYF9"/>
<dbReference type="Pfam" id="PF00847">
    <property type="entry name" value="AP2"/>
    <property type="match status" value="1"/>
</dbReference>
<proteinExistence type="predicted"/>
<dbReference type="EMBL" id="JAAARO010000002">
    <property type="protein sequence ID" value="KAF5751301.1"/>
    <property type="molecule type" value="Genomic_DNA"/>
</dbReference>
<feature type="domain" description="AP2/ERF" evidence="7">
    <location>
        <begin position="87"/>
        <end position="144"/>
    </location>
</feature>
<reference evidence="8 9" key="1">
    <citation type="journal article" date="2020" name="Nat. Commun.">
        <title>Genome of Tripterygium wilfordii and identification of cytochrome P450 involved in triptolide biosynthesis.</title>
        <authorList>
            <person name="Tu L."/>
            <person name="Su P."/>
            <person name="Zhang Z."/>
            <person name="Gao L."/>
            <person name="Wang J."/>
            <person name="Hu T."/>
            <person name="Zhou J."/>
            <person name="Zhang Y."/>
            <person name="Zhao Y."/>
            <person name="Liu Y."/>
            <person name="Song Y."/>
            <person name="Tong Y."/>
            <person name="Lu Y."/>
            <person name="Yang J."/>
            <person name="Xu C."/>
            <person name="Jia M."/>
            <person name="Peters R.J."/>
            <person name="Huang L."/>
            <person name="Gao W."/>
        </authorList>
    </citation>
    <scope>NUCLEOTIDE SEQUENCE [LARGE SCALE GENOMIC DNA]</scope>
    <source>
        <strain evidence="9">cv. XIE 37</strain>
        <tissue evidence="8">Leaf</tissue>
    </source>
</reference>
<keyword evidence="3" id="KW-0238">DNA-binding</keyword>
<dbReference type="GO" id="GO:0003677">
    <property type="term" value="F:DNA binding"/>
    <property type="evidence" value="ECO:0007669"/>
    <property type="project" value="UniProtKB-KW"/>
</dbReference>
<protein>
    <submittedName>
        <fullName evidence="8">Pathogenesis-related transcriptional activator PTI6</fullName>
    </submittedName>
</protein>
<evidence type="ECO:0000259" key="7">
    <source>
        <dbReference type="PROSITE" id="PS51032"/>
    </source>
</evidence>
<name>A0A7J7DYF9_TRIWF</name>
<dbReference type="FunFam" id="3.30.730.10:FF:000001">
    <property type="entry name" value="Ethylene-responsive transcription factor 2"/>
    <property type="match status" value="1"/>
</dbReference>
<evidence type="ECO:0000256" key="1">
    <source>
        <dbReference type="ARBA" id="ARBA00004123"/>
    </source>
</evidence>
<evidence type="ECO:0000256" key="2">
    <source>
        <dbReference type="ARBA" id="ARBA00023015"/>
    </source>
</evidence>
<feature type="region of interest" description="Disordered" evidence="6">
    <location>
        <begin position="59"/>
        <end position="78"/>
    </location>
</feature>
<dbReference type="PROSITE" id="PS51032">
    <property type="entry name" value="AP2_ERF"/>
    <property type="match status" value="1"/>
</dbReference>
<keyword evidence="2" id="KW-0805">Transcription regulation</keyword>
<keyword evidence="9" id="KW-1185">Reference proteome</keyword>
<dbReference type="PRINTS" id="PR00367">
    <property type="entry name" value="ETHRSPELEMNT"/>
</dbReference>
<dbReference type="GO" id="GO:0005634">
    <property type="term" value="C:nucleus"/>
    <property type="evidence" value="ECO:0007669"/>
    <property type="project" value="UniProtKB-SubCell"/>
</dbReference>
<dbReference type="Gene3D" id="3.30.730.10">
    <property type="entry name" value="AP2/ERF domain"/>
    <property type="match status" value="1"/>
</dbReference>
<evidence type="ECO:0000256" key="3">
    <source>
        <dbReference type="ARBA" id="ARBA00023125"/>
    </source>
</evidence>
<dbReference type="CDD" id="cd00018">
    <property type="entry name" value="AP2"/>
    <property type="match status" value="1"/>
</dbReference>
<dbReference type="InterPro" id="IPR036955">
    <property type="entry name" value="AP2/ERF_dom_sf"/>
</dbReference>
<sequence length="215" mass="24217">MLVSVPLATEHTEVTTKVVRVIFTDADATDSSSDDELDHDLRRFSRRVKRQVTEISLLPNSTTTTGKPQPLTNKRSNNNNKFKFKYKFRGVRQRTWGRWAAEIRDPARRKRVWLGTFNTPEEAATVYDQAALKLIGPNAAINFPQKNNYSNTTTTTSTSTPAASSPTSVLFDGFLYSDVDTYGFDVPDFIFTGKRSADEEFGDVNLDDFINVDNT</sequence>
<dbReference type="GO" id="GO:0003700">
    <property type="term" value="F:DNA-binding transcription factor activity"/>
    <property type="evidence" value="ECO:0007669"/>
    <property type="project" value="InterPro"/>
</dbReference>
<dbReference type="InterPro" id="IPR050913">
    <property type="entry name" value="AP2/ERF_ERF"/>
</dbReference>
<accession>A0A7J7DYF9</accession>
<evidence type="ECO:0000256" key="4">
    <source>
        <dbReference type="ARBA" id="ARBA00023163"/>
    </source>
</evidence>
<comment type="subcellular location">
    <subcellularLocation>
        <location evidence="1">Nucleus</location>
    </subcellularLocation>
</comment>